<protein>
    <submittedName>
        <fullName evidence="2">NAD-dependent epimerase dehydratase</fullName>
    </submittedName>
</protein>
<dbReference type="CDD" id="cd08948">
    <property type="entry name" value="5beta-POR_like_SDR_a"/>
    <property type="match status" value="1"/>
</dbReference>
<evidence type="ECO:0000313" key="3">
    <source>
        <dbReference type="Proteomes" id="UP000554235"/>
    </source>
</evidence>
<feature type="domain" description="PRISE-like Rossmann-fold" evidence="1">
    <location>
        <begin position="9"/>
        <end position="317"/>
    </location>
</feature>
<dbReference type="EMBL" id="JAADYS010000305">
    <property type="protein sequence ID" value="KAF4470719.1"/>
    <property type="molecule type" value="Genomic_DNA"/>
</dbReference>
<accession>A0A8H4LMV5</accession>
<sequence length="404" mass="45618">MPLPPPRVAFVTGCNGVSGNAIVEFLIRQPKTEWSRIIITSRTPSKVFWQDPRVEFVAIDFLAPVEDIITKMQNLCEDVTHAYFTSYVHTDIIERLGELNVPLFENFLLSIDRVSRSLQRVCLQTGGKHYGHHLGPSPCPARETAPRGKDHPSNFYYKQEDILFRLQAQRSWSWNVIRPGGIVGFTPGKNGMSEALTLALYVLICKELGDVPKFPGNEYFYNAVDDDSYAPSLADMTIWATTHDHTKNEAFNHANGDTYVWKYHYASVCAYFGIDIPEQTEWPTVHDDGRLVTQVVLGDWAKDKKLVWEKLCEKYGGNKEAFDWGTWSFFDWATGKSWPTIMSISKARKFGWTRYDDTLETWIDTFKAFENAGILPSKRLLAAGTVIANGLDKEAGGLANGAKA</sequence>
<name>A0A8H4LMV5_9HYPO</name>
<dbReference type="AlphaFoldDB" id="A0A8H4LMV5"/>
<comment type="caution">
    <text evidence="2">The sequence shown here is derived from an EMBL/GenBank/DDBJ whole genome shotgun (WGS) entry which is preliminary data.</text>
</comment>
<reference evidence="2 3" key="1">
    <citation type="submission" date="2020-01" db="EMBL/GenBank/DDBJ databases">
        <title>Identification and distribution of gene clusters putatively required for synthesis of sphingolipid metabolism inhibitors in phylogenetically diverse species of the filamentous fungus Fusarium.</title>
        <authorList>
            <person name="Kim H.-S."/>
            <person name="Busman M."/>
            <person name="Brown D.W."/>
            <person name="Divon H."/>
            <person name="Uhlig S."/>
            <person name="Proctor R.H."/>
        </authorList>
    </citation>
    <scope>NUCLEOTIDE SEQUENCE [LARGE SCALE GENOMIC DNA]</scope>
    <source>
        <strain evidence="2 3">NRRL 20459</strain>
    </source>
</reference>
<dbReference type="PANTHER" id="PTHR32487:SF0">
    <property type="entry name" value="3-OXO-DELTA(4,5)-STEROID 5-BETA-REDUCTASE"/>
    <property type="match status" value="1"/>
</dbReference>
<proteinExistence type="predicted"/>
<gene>
    <name evidence="2" type="ORF">FALBO_2378</name>
</gene>
<evidence type="ECO:0000259" key="1">
    <source>
        <dbReference type="Pfam" id="PF22917"/>
    </source>
</evidence>
<evidence type="ECO:0000313" key="2">
    <source>
        <dbReference type="EMBL" id="KAF4470719.1"/>
    </source>
</evidence>
<dbReference type="InterPro" id="IPR036291">
    <property type="entry name" value="NAD(P)-bd_dom_sf"/>
</dbReference>
<keyword evidence="3" id="KW-1185">Reference proteome</keyword>
<dbReference type="Gene3D" id="3.40.50.720">
    <property type="entry name" value="NAD(P)-binding Rossmann-like Domain"/>
    <property type="match status" value="1"/>
</dbReference>
<dbReference type="Proteomes" id="UP000554235">
    <property type="component" value="Unassembled WGS sequence"/>
</dbReference>
<dbReference type="OrthoDB" id="1731983at2759"/>
<dbReference type="InterPro" id="IPR055222">
    <property type="entry name" value="PRISE-like_Rossmann-fold"/>
</dbReference>
<dbReference type="Pfam" id="PF22917">
    <property type="entry name" value="PRISE"/>
    <property type="match status" value="1"/>
</dbReference>
<dbReference type="SUPFAM" id="SSF51735">
    <property type="entry name" value="NAD(P)-binding Rossmann-fold domains"/>
    <property type="match status" value="1"/>
</dbReference>
<organism evidence="2 3">
    <name type="scientific">Fusarium albosuccineum</name>
    <dbReference type="NCBI Taxonomy" id="1237068"/>
    <lineage>
        <taxon>Eukaryota</taxon>
        <taxon>Fungi</taxon>
        <taxon>Dikarya</taxon>
        <taxon>Ascomycota</taxon>
        <taxon>Pezizomycotina</taxon>
        <taxon>Sordariomycetes</taxon>
        <taxon>Hypocreomycetidae</taxon>
        <taxon>Hypocreales</taxon>
        <taxon>Nectriaceae</taxon>
        <taxon>Fusarium</taxon>
        <taxon>Fusarium decemcellulare species complex</taxon>
    </lineage>
</organism>
<dbReference type="PANTHER" id="PTHR32487">
    <property type="entry name" value="3-OXO-DELTA(4,5)-STEROID 5-BETA-REDUCTASE"/>
    <property type="match status" value="1"/>
</dbReference>